<evidence type="ECO:0000313" key="9">
    <source>
        <dbReference type="EMBL" id="MBC8544265.1"/>
    </source>
</evidence>
<dbReference type="InterPro" id="IPR003115">
    <property type="entry name" value="ParB_N"/>
</dbReference>
<dbReference type="GO" id="GO:0005694">
    <property type="term" value="C:chromosome"/>
    <property type="evidence" value="ECO:0007669"/>
    <property type="project" value="TreeGrafter"/>
</dbReference>
<dbReference type="Pfam" id="PF02195">
    <property type="entry name" value="ParB_N"/>
    <property type="match status" value="1"/>
</dbReference>
<dbReference type="Gene3D" id="1.10.10.2830">
    <property type="match status" value="1"/>
</dbReference>
<keyword evidence="5" id="KW-0238">DNA-binding</keyword>
<dbReference type="GO" id="GO:0045881">
    <property type="term" value="P:positive regulation of sporulation resulting in formation of a cellular spore"/>
    <property type="evidence" value="ECO:0007669"/>
    <property type="project" value="TreeGrafter"/>
</dbReference>
<dbReference type="InterPro" id="IPR023705">
    <property type="entry name" value="Nucleoid_occlusion_protein"/>
</dbReference>
<sequence>MNSFDQSKYETLSVISVEISKIRPNPYQPRRSFDNLALGELAQSIKEHGVMQPISVRTLGDGYELIAGERRLRASQLAGLTMIPAIVVDITDQESAVLALIENIQRQDLNYFEEAQGYLNLIEDYDLRQEQIAKMMGKSQSTIANKLRLLKLSPQIQKDLMENGLTERHARVLLKLPDEALQRKVLHQVIEENLTVKHTEELVEAVLDRILKKEQKKEEEADSETAGKQKIKRYIKDIRLFTNTVQKAVTYMKDAGVPVEVDEEKNGDYYEMIIRVPYK</sequence>
<dbReference type="InterPro" id="IPR041468">
    <property type="entry name" value="HTH_ParB/Spo0J"/>
</dbReference>
<dbReference type="CDD" id="cd16393">
    <property type="entry name" value="SPO0J_N"/>
    <property type="match status" value="1"/>
</dbReference>
<dbReference type="GO" id="GO:0007059">
    <property type="term" value="P:chromosome segregation"/>
    <property type="evidence" value="ECO:0007669"/>
    <property type="project" value="TreeGrafter"/>
</dbReference>
<protein>
    <submittedName>
        <fullName evidence="9">Nucleoid occlusion protein</fullName>
    </submittedName>
</protein>
<dbReference type="InterPro" id="IPR004437">
    <property type="entry name" value="ParB/RepB/Spo0J"/>
</dbReference>
<dbReference type="Gene3D" id="3.90.1530.30">
    <property type="match status" value="1"/>
</dbReference>
<evidence type="ECO:0000256" key="5">
    <source>
        <dbReference type="ARBA" id="ARBA00023125"/>
    </source>
</evidence>
<dbReference type="NCBIfam" id="TIGR04285">
    <property type="entry name" value="nucleoid_noc"/>
    <property type="match status" value="1"/>
</dbReference>
<dbReference type="SUPFAM" id="SSF109709">
    <property type="entry name" value="KorB DNA-binding domain-like"/>
    <property type="match status" value="1"/>
</dbReference>
<dbReference type="RefSeq" id="WP_177714623.1">
    <property type="nucleotide sequence ID" value="NZ_JACRSQ010000018.1"/>
</dbReference>
<dbReference type="PANTHER" id="PTHR33375">
    <property type="entry name" value="CHROMOSOME-PARTITIONING PROTEIN PARB-RELATED"/>
    <property type="match status" value="1"/>
</dbReference>
<comment type="similarity">
    <text evidence="2">Belongs to the ParB family.</text>
</comment>
<organism evidence="9 10">
    <name type="scientific">Bianquea renquensis</name>
    <dbReference type="NCBI Taxonomy" id="2763661"/>
    <lineage>
        <taxon>Bacteria</taxon>
        <taxon>Bacillati</taxon>
        <taxon>Bacillota</taxon>
        <taxon>Clostridia</taxon>
        <taxon>Eubacteriales</taxon>
        <taxon>Bianqueaceae</taxon>
        <taxon>Bianquea</taxon>
    </lineage>
</organism>
<name>A0A926I2F3_9FIRM</name>
<comment type="subcellular location">
    <subcellularLocation>
        <location evidence="1">Cytoplasm</location>
        <location evidence="1">Nucleoid</location>
    </subcellularLocation>
</comment>
<dbReference type="Pfam" id="PF17762">
    <property type="entry name" value="HTH_ParB"/>
    <property type="match status" value="1"/>
</dbReference>
<dbReference type="GO" id="GO:0009295">
    <property type="term" value="C:nucleoid"/>
    <property type="evidence" value="ECO:0007669"/>
    <property type="project" value="UniProtKB-SubCell"/>
</dbReference>
<dbReference type="FunFam" id="3.90.1530.30:FF:000001">
    <property type="entry name" value="Chromosome partitioning protein ParB"/>
    <property type="match status" value="1"/>
</dbReference>
<keyword evidence="4" id="KW-0132">Cell division</keyword>
<keyword evidence="10" id="KW-1185">Reference proteome</keyword>
<keyword evidence="3" id="KW-0963">Cytoplasm</keyword>
<dbReference type="EMBL" id="JACRSQ010000018">
    <property type="protein sequence ID" value="MBC8544265.1"/>
    <property type="molecule type" value="Genomic_DNA"/>
</dbReference>
<evidence type="ECO:0000259" key="8">
    <source>
        <dbReference type="SMART" id="SM00470"/>
    </source>
</evidence>
<dbReference type="SMART" id="SM00470">
    <property type="entry name" value="ParB"/>
    <property type="match status" value="1"/>
</dbReference>
<evidence type="ECO:0000256" key="6">
    <source>
        <dbReference type="ARBA" id="ARBA00023210"/>
    </source>
</evidence>
<reference evidence="9" key="1">
    <citation type="submission" date="2020-08" db="EMBL/GenBank/DDBJ databases">
        <title>Genome public.</title>
        <authorList>
            <person name="Liu C."/>
            <person name="Sun Q."/>
        </authorList>
    </citation>
    <scope>NUCLEOTIDE SEQUENCE</scope>
    <source>
        <strain evidence="9">NSJ-32</strain>
    </source>
</reference>
<dbReference type="NCBIfam" id="TIGR00180">
    <property type="entry name" value="parB_part"/>
    <property type="match status" value="1"/>
</dbReference>
<evidence type="ECO:0000256" key="1">
    <source>
        <dbReference type="ARBA" id="ARBA00004453"/>
    </source>
</evidence>
<comment type="caution">
    <text evidence="9">The sequence shown here is derived from an EMBL/GenBank/DDBJ whole genome shotgun (WGS) entry which is preliminary data.</text>
</comment>
<accession>A0A926I2F3</accession>
<evidence type="ECO:0000256" key="3">
    <source>
        <dbReference type="ARBA" id="ARBA00022490"/>
    </source>
</evidence>
<dbReference type="GO" id="GO:0000917">
    <property type="term" value="P:division septum assembly"/>
    <property type="evidence" value="ECO:0007669"/>
    <property type="project" value="UniProtKB-KW"/>
</dbReference>
<evidence type="ECO:0000313" key="10">
    <source>
        <dbReference type="Proteomes" id="UP000657006"/>
    </source>
</evidence>
<evidence type="ECO:0000256" key="7">
    <source>
        <dbReference type="ARBA" id="ARBA00023306"/>
    </source>
</evidence>
<dbReference type="SUPFAM" id="SSF110849">
    <property type="entry name" value="ParB/Sulfiredoxin"/>
    <property type="match status" value="1"/>
</dbReference>
<evidence type="ECO:0000256" key="2">
    <source>
        <dbReference type="ARBA" id="ARBA00006295"/>
    </source>
</evidence>
<keyword evidence="6" id="KW-0717">Septation</keyword>
<keyword evidence="7" id="KW-0131">Cell cycle</keyword>
<evidence type="ECO:0000256" key="4">
    <source>
        <dbReference type="ARBA" id="ARBA00022618"/>
    </source>
</evidence>
<dbReference type="Proteomes" id="UP000657006">
    <property type="component" value="Unassembled WGS sequence"/>
</dbReference>
<proteinExistence type="inferred from homology"/>
<gene>
    <name evidence="9" type="primary">noc</name>
    <name evidence="9" type="ORF">H8730_12020</name>
</gene>
<dbReference type="InterPro" id="IPR036086">
    <property type="entry name" value="ParB/Sulfiredoxin_sf"/>
</dbReference>
<dbReference type="GO" id="GO:0003677">
    <property type="term" value="F:DNA binding"/>
    <property type="evidence" value="ECO:0007669"/>
    <property type="project" value="UniProtKB-KW"/>
</dbReference>
<dbReference type="InterPro" id="IPR050336">
    <property type="entry name" value="Chromosome_partition/occlusion"/>
</dbReference>
<dbReference type="PANTHER" id="PTHR33375:SF8">
    <property type="entry name" value="NUCLEOID OCCLUSION PROTEIN"/>
    <property type="match status" value="1"/>
</dbReference>
<dbReference type="AlphaFoldDB" id="A0A926I2F3"/>
<feature type="domain" description="ParB-like N-terminal" evidence="8">
    <location>
        <begin position="15"/>
        <end position="104"/>
    </location>
</feature>
<dbReference type="FunFam" id="1.10.10.2830:FF:000001">
    <property type="entry name" value="Chromosome partitioning protein ParB"/>
    <property type="match status" value="1"/>
</dbReference>